<organism evidence="1 2">
    <name type="scientific">Mucuna pruriens</name>
    <name type="common">Velvet bean</name>
    <name type="synonym">Dolichos pruriens</name>
    <dbReference type="NCBI Taxonomy" id="157652"/>
    <lineage>
        <taxon>Eukaryota</taxon>
        <taxon>Viridiplantae</taxon>
        <taxon>Streptophyta</taxon>
        <taxon>Embryophyta</taxon>
        <taxon>Tracheophyta</taxon>
        <taxon>Spermatophyta</taxon>
        <taxon>Magnoliopsida</taxon>
        <taxon>eudicotyledons</taxon>
        <taxon>Gunneridae</taxon>
        <taxon>Pentapetalae</taxon>
        <taxon>rosids</taxon>
        <taxon>fabids</taxon>
        <taxon>Fabales</taxon>
        <taxon>Fabaceae</taxon>
        <taxon>Papilionoideae</taxon>
        <taxon>50 kb inversion clade</taxon>
        <taxon>NPAAA clade</taxon>
        <taxon>indigoferoid/millettioid clade</taxon>
        <taxon>Phaseoleae</taxon>
        <taxon>Mucuna</taxon>
    </lineage>
</organism>
<sequence length="125" mass="14659">MGKEPSLNVFFWFFSLHRAEKVDWTSLSSHPRRKLTKPFCESYKFFKDHFFRMAPDNTKRSLLFDEFGNPLFPLYWTNQPAVSEEEFVEELICLSTLSCSALITNKGYTAKELMSLKKKTSRSPT</sequence>
<keyword evidence="2" id="KW-1185">Reference proteome</keyword>
<name>A0A371I2I9_MUCPR</name>
<evidence type="ECO:0000313" key="2">
    <source>
        <dbReference type="Proteomes" id="UP000257109"/>
    </source>
</evidence>
<feature type="non-terminal residue" evidence="1">
    <location>
        <position position="1"/>
    </location>
</feature>
<proteinExistence type="predicted"/>
<accession>A0A371I2I9</accession>
<comment type="caution">
    <text evidence="1">The sequence shown here is derived from an EMBL/GenBank/DDBJ whole genome shotgun (WGS) entry which is preliminary data.</text>
</comment>
<reference evidence="1" key="1">
    <citation type="submission" date="2018-05" db="EMBL/GenBank/DDBJ databases">
        <title>Draft genome of Mucuna pruriens seed.</title>
        <authorList>
            <person name="Nnadi N.E."/>
            <person name="Vos R."/>
            <person name="Hasami M.H."/>
            <person name="Devisetty U.K."/>
            <person name="Aguiy J.C."/>
        </authorList>
    </citation>
    <scope>NUCLEOTIDE SEQUENCE [LARGE SCALE GENOMIC DNA]</scope>
    <source>
        <strain evidence="1">JCA_2017</strain>
    </source>
</reference>
<protein>
    <submittedName>
        <fullName evidence="1">Uncharacterized protein</fullName>
    </submittedName>
</protein>
<dbReference type="Proteomes" id="UP000257109">
    <property type="component" value="Unassembled WGS sequence"/>
</dbReference>
<evidence type="ECO:0000313" key="1">
    <source>
        <dbReference type="EMBL" id="RDY09219.1"/>
    </source>
</evidence>
<gene>
    <name evidence="1" type="ORF">CR513_06444</name>
</gene>
<dbReference type="AlphaFoldDB" id="A0A371I2I9"/>
<dbReference type="EMBL" id="QJKJ01001095">
    <property type="protein sequence ID" value="RDY09219.1"/>
    <property type="molecule type" value="Genomic_DNA"/>
</dbReference>
<dbReference type="OrthoDB" id="1460577at2759"/>